<reference evidence="7" key="1">
    <citation type="submission" date="2023-07" db="EMBL/GenBank/DDBJ databases">
        <authorList>
            <person name="Luz R."/>
            <person name="Cordeiro R."/>
            <person name="Fonseca A."/>
            <person name="Goncalves V."/>
        </authorList>
    </citation>
    <scope>NUCLEOTIDE SEQUENCE [LARGE SCALE GENOMIC DNA]</scope>
    <source>
        <strain evidence="7">BACA0444</strain>
    </source>
</reference>
<evidence type="ECO:0000256" key="4">
    <source>
        <dbReference type="ARBA" id="ARBA00022741"/>
    </source>
</evidence>
<comment type="caution">
    <text evidence="6">The sequence shown here is derived from an EMBL/GenBank/DDBJ whole genome shotgun (WGS) entry which is preliminary data.</text>
</comment>
<keyword evidence="7" id="KW-1185">Reference proteome</keyword>
<dbReference type="GO" id="GO:0110001">
    <property type="term" value="C:toxin-antitoxin complex"/>
    <property type="evidence" value="ECO:0007669"/>
    <property type="project" value="InterPro"/>
</dbReference>
<dbReference type="GO" id="GO:0004540">
    <property type="term" value="F:RNA nuclease activity"/>
    <property type="evidence" value="ECO:0007669"/>
    <property type="project" value="InterPro"/>
</dbReference>
<gene>
    <name evidence="6" type="ORF">RIF25_02435</name>
</gene>
<dbReference type="RefSeq" id="WP_322876966.1">
    <property type="nucleotide sequence ID" value="NZ_JAVMIP010000002.1"/>
</dbReference>
<dbReference type="InterPro" id="IPR051813">
    <property type="entry name" value="HepT_RNase_toxin"/>
</dbReference>
<evidence type="ECO:0000313" key="7">
    <source>
        <dbReference type="Proteomes" id="UP001268256"/>
    </source>
</evidence>
<keyword evidence="4" id="KW-0547">Nucleotide-binding</keyword>
<dbReference type="AlphaFoldDB" id="A0AAE4FQI0"/>
<keyword evidence="1" id="KW-0597">Phosphoprotein</keyword>
<proteinExistence type="predicted"/>
<sequence>MNRDQAYLLDIADACNTLLEFVEGMNLESFITDKRTHLAVLYEITVIGEVVKRLSGNFRTNHPEIPWRQIAGMRDKLIHDYNQVDLTLTWEVTQSSIPQLYKFVLVYLSQQGIYLNE</sequence>
<accession>A0AAE4FQI0</accession>
<evidence type="ECO:0000313" key="6">
    <source>
        <dbReference type="EMBL" id="MDS3859657.1"/>
    </source>
</evidence>
<keyword evidence="2" id="KW-1277">Toxin-antitoxin system</keyword>
<evidence type="ECO:0000256" key="5">
    <source>
        <dbReference type="ARBA" id="ARBA00022801"/>
    </source>
</evidence>
<protein>
    <submittedName>
        <fullName evidence="6">DUF86 domain-containing protein</fullName>
    </submittedName>
</protein>
<dbReference type="GO" id="GO:0000166">
    <property type="term" value="F:nucleotide binding"/>
    <property type="evidence" value="ECO:0007669"/>
    <property type="project" value="UniProtKB-KW"/>
</dbReference>
<name>A0AAE4FQI0_9CYAN</name>
<organism evidence="6 7">
    <name type="scientific">Pseudocalidococcus azoricus BACA0444</name>
    <dbReference type="NCBI Taxonomy" id="2918990"/>
    <lineage>
        <taxon>Bacteria</taxon>
        <taxon>Bacillati</taxon>
        <taxon>Cyanobacteriota</taxon>
        <taxon>Cyanophyceae</taxon>
        <taxon>Acaryochloridales</taxon>
        <taxon>Thermosynechococcaceae</taxon>
        <taxon>Pseudocalidococcus</taxon>
        <taxon>Pseudocalidococcus azoricus</taxon>
    </lineage>
</organism>
<keyword evidence="3" id="KW-0540">Nuclease</keyword>
<dbReference type="PANTHER" id="PTHR34139:SF1">
    <property type="entry name" value="RNASE MJ1380-RELATED"/>
    <property type="match status" value="1"/>
</dbReference>
<keyword evidence="5" id="KW-0378">Hydrolase</keyword>
<dbReference type="PANTHER" id="PTHR34139">
    <property type="entry name" value="UPF0331 PROTEIN MJ0127"/>
    <property type="match status" value="1"/>
</dbReference>
<evidence type="ECO:0000256" key="1">
    <source>
        <dbReference type="ARBA" id="ARBA00022553"/>
    </source>
</evidence>
<dbReference type="Proteomes" id="UP001268256">
    <property type="component" value="Unassembled WGS sequence"/>
</dbReference>
<evidence type="ECO:0000256" key="2">
    <source>
        <dbReference type="ARBA" id="ARBA00022649"/>
    </source>
</evidence>
<dbReference type="Pfam" id="PF01934">
    <property type="entry name" value="HepT-like"/>
    <property type="match status" value="1"/>
</dbReference>
<dbReference type="GO" id="GO:0016787">
    <property type="term" value="F:hydrolase activity"/>
    <property type="evidence" value="ECO:0007669"/>
    <property type="project" value="UniProtKB-KW"/>
</dbReference>
<dbReference type="EMBL" id="JAVMIP010000002">
    <property type="protein sequence ID" value="MDS3859657.1"/>
    <property type="molecule type" value="Genomic_DNA"/>
</dbReference>
<evidence type="ECO:0000256" key="3">
    <source>
        <dbReference type="ARBA" id="ARBA00022722"/>
    </source>
</evidence>
<dbReference type="InterPro" id="IPR008201">
    <property type="entry name" value="HepT-like"/>
</dbReference>